<dbReference type="RefSeq" id="XP_009009048.1">
    <property type="nucleotide sequence ID" value="XM_009010800.1"/>
</dbReference>
<dbReference type="EMBL" id="KB095811">
    <property type="protein sequence ID" value="ESO12328.1"/>
    <property type="molecule type" value="Genomic_DNA"/>
</dbReference>
<evidence type="ECO:0000313" key="3">
    <source>
        <dbReference type="Proteomes" id="UP000015101"/>
    </source>
</evidence>
<reference evidence="1 3" key="2">
    <citation type="journal article" date="2013" name="Nature">
        <title>Insights into bilaterian evolution from three spiralian genomes.</title>
        <authorList>
            <person name="Simakov O."/>
            <person name="Marletaz F."/>
            <person name="Cho S.J."/>
            <person name="Edsinger-Gonzales E."/>
            <person name="Havlak P."/>
            <person name="Hellsten U."/>
            <person name="Kuo D.H."/>
            <person name="Larsson T."/>
            <person name="Lv J."/>
            <person name="Arendt D."/>
            <person name="Savage R."/>
            <person name="Osoegawa K."/>
            <person name="de Jong P."/>
            <person name="Grimwood J."/>
            <person name="Chapman J.A."/>
            <person name="Shapiro H."/>
            <person name="Aerts A."/>
            <person name="Otillar R.P."/>
            <person name="Terry A.Y."/>
            <person name="Boore J.L."/>
            <person name="Grigoriev I.V."/>
            <person name="Lindberg D.R."/>
            <person name="Seaver E.C."/>
            <person name="Weisblat D.A."/>
            <person name="Putnam N.H."/>
            <person name="Rokhsar D.S."/>
        </authorList>
    </citation>
    <scope>NUCLEOTIDE SEQUENCE</scope>
</reference>
<evidence type="ECO:0000313" key="1">
    <source>
        <dbReference type="EMBL" id="ESO12328.1"/>
    </source>
</evidence>
<dbReference type="InParanoid" id="T1FPF1"/>
<dbReference type="Proteomes" id="UP000015101">
    <property type="component" value="Unassembled WGS sequence"/>
</dbReference>
<dbReference type="GeneID" id="20210698"/>
<dbReference type="STRING" id="6412.T1FPF1"/>
<dbReference type="CTD" id="20210698"/>
<dbReference type="EMBL" id="AMQM01000141">
    <property type="status" value="NOT_ANNOTATED_CDS"/>
    <property type="molecule type" value="Genomic_DNA"/>
</dbReference>
<accession>T1FPF1</accession>
<reference evidence="3" key="1">
    <citation type="submission" date="2012-12" db="EMBL/GenBank/DDBJ databases">
        <authorList>
            <person name="Hellsten U."/>
            <person name="Grimwood J."/>
            <person name="Chapman J.A."/>
            <person name="Shapiro H."/>
            <person name="Aerts A."/>
            <person name="Otillar R.P."/>
            <person name="Terry A.Y."/>
            <person name="Boore J.L."/>
            <person name="Simakov O."/>
            <person name="Marletaz F."/>
            <person name="Cho S.-J."/>
            <person name="Edsinger-Gonzales E."/>
            <person name="Havlak P."/>
            <person name="Kuo D.-H."/>
            <person name="Larsson T."/>
            <person name="Lv J."/>
            <person name="Arendt D."/>
            <person name="Savage R."/>
            <person name="Osoegawa K."/>
            <person name="de Jong P."/>
            <person name="Lindberg D.R."/>
            <person name="Seaver E.C."/>
            <person name="Weisblat D.A."/>
            <person name="Putnam N.H."/>
            <person name="Grigoriev I.V."/>
            <person name="Rokhsar D.S."/>
        </authorList>
    </citation>
    <scope>NUCLEOTIDE SEQUENCE</scope>
</reference>
<sequence>MYIPKARLDGYEVAASKPSTIPSLATLVQLLIDSCRQYLVCLEFHNMFSGKSKENLHELSHREIKELSIPEKLLKSSQQKDCIIINRIATLLEMKSKELRLLTFIIENGLFLLWTHMEFYLVNGRSARSDISHLHFFKGSNETKTSDGFLMDAGLSEEDITIFKKESVTWMNEIFFESLLKVYKNQRKDSSSSGFIPALVRRLRRIITFYACKN</sequence>
<dbReference type="EnsemblMetazoa" id="HelroT187837">
    <property type="protein sequence ID" value="HelroP187837"/>
    <property type="gene ID" value="HelroG187837"/>
</dbReference>
<proteinExistence type="predicted"/>
<dbReference type="AlphaFoldDB" id="T1FPF1"/>
<dbReference type="KEGG" id="hro:HELRODRAFT_187837"/>
<gene>
    <name evidence="2" type="primary">20210698</name>
    <name evidence="1" type="ORF">HELRODRAFT_187837</name>
</gene>
<dbReference type="HOGENOM" id="CLU_1290213_0_0_1"/>
<name>T1FPF1_HELRO</name>
<protein>
    <submittedName>
        <fullName evidence="1 2">Uncharacterized protein</fullName>
    </submittedName>
</protein>
<dbReference type="eggNOG" id="KOG1835">
    <property type="taxonomic scope" value="Eukaryota"/>
</dbReference>
<evidence type="ECO:0000313" key="2">
    <source>
        <dbReference type="EnsemblMetazoa" id="HelroP187837"/>
    </source>
</evidence>
<dbReference type="OrthoDB" id="2019644at2759"/>
<reference evidence="2" key="3">
    <citation type="submission" date="2015-06" db="UniProtKB">
        <authorList>
            <consortium name="EnsemblMetazoa"/>
        </authorList>
    </citation>
    <scope>IDENTIFICATION</scope>
</reference>
<keyword evidence="3" id="KW-1185">Reference proteome</keyword>
<organism evidence="2 3">
    <name type="scientific">Helobdella robusta</name>
    <name type="common">Californian leech</name>
    <dbReference type="NCBI Taxonomy" id="6412"/>
    <lineage>
        <taxon>Eukaryota</taxon>
        <taxon>Metazoa</taxon>
        <taxon>Spiralia</taxon>
        <taxon>Lophotrochozoa</taxon>
        <taxon>Annelida</taxon>
        <taxon>Clitellata</taxon>
        <taxon>Hirudinea</taxon>
        <taxon>Rhynchobdellida</taxon>
        <taxon>Glossiphoniidae</taxon>
        <taxon>Helobdella</taxon>
    </lineage>
</organism>